<keyword evidence="6 8" id="KW-1133">Transmembrane helix</keyword>
<evidence type="ECO:0000256" key="6">
    <source>
        <dbReference type="ARBA" id="ARBA00022989"/>
    </source>
</evidence>
<dbReference type="Pfam" id="PF01277">
    <property type="entry name" value="Oleosin"/>
    <property type="match status" value="1"/>
</dbReference>
<evidence type="ECO:0000256" key="2">
    <source>
        <dbReference type="ARBA" id="ARBA00004502"/>
    </source>
</evidence>
<dbReference type="GO" id="GO:0012511">
    <property type="term" value="C:monolayer-surrounded lipid storage body"/>
    <property type="evidence" value="ECO:0007669"/>
    <property type="project" value="InterPro"/>
</dbReference>
<reference evidence="9" key="3">
    <citation type="submission" date="2020-12" db="UniProtKB">
        <authorList>
            <consortium name="EnsemblPlants"/>
        </authorList>
    </citation>
    <scope>IDENTIFICATION</scope>
</reference>
<dbReference type="InParanoid" id="A0A7I4E363"/>
<protein>
    <recommendedName>
        <fullName evidence="11">Oleosin</fullName>
    </recommendedName>
</protein>
<evidence type="ECO:0000256" key="1">
    <source>
        <dbReference type="ARBA" id="ARBA00004141"/>
    </source>
</evidence>
<evidence type="ECO:0000313" key="10">
    <source>
        <dbReference type="Proteomes" id="UP000006727"/>
    </source>
</evidence>
<dbReference type="Proteomes" id="UP000006727">
    <property type="component" value="Chromosome 6"/>
</dbReference>
<dbReference type="InterPro" id="IPR000136">
    <property type="entry name" value="Oleosin"/>
</dbReference>
<keyword evidence="4" id="KW-0551">Lipid droplet</keyword>
<accession>A0A7I4E363</accession>
<name>A0A7I4E363_PHYPA</name>
<keyword evidence="7 8" id="KW-0472">Membrane</keyword>
<dbReference type="Gramene" id="Pp3c6_6400V3.2">
    <property type="protein sequence ID" value="Pp3c6_6400V3.2"/>
    <property type="gene ID" value="Pp3c6_6400"/>
</dbReference>
<evidence type="ECO:0000256" key="5">
    <source>
        <dbReference type="ARBA" id="ARBA00022692"/>
    </source>
</evidence>
<dbReference type="EMBL" id="ABEU02000006">
    <property type="status" value="NOT_ANNOTATED_CDS"/>
    <property type="molecule type" value="Genomic_DNA"/>
</dbReference>
<organism evidence="9 10">
    <name type="scientific">Physcomitrium patens</name>
    <name type="common">Spreading-leaved earth moss</name>
    <name type="synonym">Physcomitrella patens</name>
    <dbReference type="NCBI Taxonomy" id="3218"/>
    <lineage>
        <taxon>Eukaryota</taxon>
        <taxon>Viridiplantae</taxon>
        <taxon>Streptophyta</taxon>
        <taxon>Embryophyta</taxon>
        <taxon>Bryophyta</taxon>
        <taxon>Bryophytina</taxon>
        <taxon>Bryopsida</taxon>
        <taxon>Funariidae</taxon>
        <taxon>Funariales</taxon>
        <taxon>Funariaceae</taxon>
        <taxon>Physcomitrium</taxon>
    </lineage>
</organism>
<feature type="transmembrane region" description="Helical" evidence="8">
    <location>
        <begin position="183"/>
        <end position="211"/>
    </location>
</feature>
<dbReference type="PANTHER" id="PTHR33203:SF24">
    <property type="entry name" value="OLEOSIN"/>
    <property type="match status" value="1"/>
</dbReference>
<evidence type="ECO:0000256" key="4">
    <source>
        <dbReference type="ARBA" id="ARBA00022677"/>
    </source>
</evidence>
<proteinExistence type="inferred from homology"/>
<evidence type="ECO:0000313" key="9">
    <source>
        <dbReference type="EnsemblPlants" id="Pp3c6_6400V3.2"/>
    </source>
</evidence>
<evidence type="ECO:0008006" key="11">
    <source>
        <dbReference type="Google" id="ProtNLM"/>
    </source>
</evidence>
<keyword evidence="5 8" id="KW-0812">Transmembrane</keyword>
<dbReference type="PANTHER" id="PTHR33203">
    <property type="entry name" value="OLEOSIN"/>
    <property type="match status" value="1"/>
</dbReference>
<feature type="transmembrane region" description="Helical" evidence="8">
    <location>
        <begin position="144"/>
        <end position="177"/>
    </location>
</feature>
<dbReference type="GO" id="GO:0016020">
    <property type="term" value="C:membrane"/>
    <property type="evidence" value="ECO:0007669"/>
    <property type="project" value="UniProtKB-SubCell"/>
</dbReference>
<comment type="similarity">
    <text evidence="3">Belongs to the oleosin family.</text>
</comment>
<evidence type="ECO:0000256" key="3">
    <source>
        <dbReference type="ARBA" id="ARBA00010858"/>
    </source>
</evidence>
<evidence type="ECO:0000256" key="8">
    <source>
        <dbReference type="SAM" id="Phobius"/>
    </source>
</evidence>
<sequence>MTLEPHINGIFPRILVHKVSNTGATLKGMLWSGLHGNVGLLLSSPPRPNLSTTACAYPRMAACFMLSVHANSSHAFKLHLHRRSSICLSALAETQSSFESASVSRLLKECGFDPSRFEMADRVKDSYYRAHQNLPLEWRQVLGLVIFLVAAATVTTVAFVTLAGSAFASVMALPILLLFSPVLIPLGIGALFVIAVALGLGGFASSLVWVYKYFKGAHPVGSDQVGAARFKLNEGAGLVKKKATEYGQEAKSRVQAGTSLASDIIKQTDTNIPNPAP</sequence>
<keyword evidence="10" id="KW-1185">Reference proteome</keyword>
<reference evidence="9 10" key="1">
    <citation type="journal article" date="2008" name="Science">
        <title>The Physcomitrella genome reveals evolutionary insights into the conquest of land by plants.</title>
        <authorList>
            <person name="Rensing S."/>
            <person name="Lang D."/>
            <person name="Zimmer A."/>
            <person name="Terry A."/>
            <person name="Salamov A."/>
            <person name="Shapiro H."/>
            <person name="Nishiyama T."/>
            <person name="Perroud P.-F."/>
            <person name="Lindquist E."/>
            <person name="Kamisugi Y."/>
            <person name="Tanahashi T."/>
            <person name="Sakakibara K."/>
            <person name="Fujita T."/>
            <person name="Oishi K."/>
            <person name="Shin-I T."/>
            <person name="Kuroki Y."/>
            <person name="Toyoda A."/>
            <person name="Suzuki Y."/>
            <person name="Hashimoto A."/>
            <person name="Yamaguchi K."/>
            <person name="Sugano A."/>
            <person name="Kohara Y."/>
            <person name="Fujiyama A."/>
            <person name="Anterola A."/>
            <person name="Aoki S."/>
            <person name="Ashton N."/>
            <person name="Barbazuk W.B."/>
            <person name="Barker E."/>
            <person name="Bennetzen J."/>
            <person name="Bezanilla M."/>
            <person name="Blankenship R."/>
            <person name="Cho S.H."/>
            <person name="Dutcher S."/>
            <person name="Estelle M."/>
            <person name="Fawcett J.A."/>
            <person name="Gundlach H."/>
            <person name="Hanada K."/>
            <person name="Heyl A."/>
            <person name="Hicks K.A."/>
            <person name="Hugh J."/>
            <person name="Lohr M."/>
            <person name="Mayer K."/>
            <person name="Melkozernov A."/>
            <person name="Murata T."/>
            <person name="Nelson D."/>
            <person name="Pils B."/>
            <person name="Prigge M."/>
            <person name="Reiss B."/>
            <person name="Renner T."/>
            <person name="Rombauts S."/>
            <person name="Rushton P."/>
            <person name="Sanderfoot A."/>
            <person name="Schween G."/>
            <person name="Shiu S.-H."/>
            <person name="Stueber K."/>
            <person name="Theodoulou F.L."/>
            <person name="Tu H."/>
            <person name="Van de Peer Y."/>
            <person name="Verrier P.J."/>
            <person name="Waters E."/>
            <person name="Wood A."/>
            <person name="Yang L."/>
            <person name="Cove D."/>
            <person name="Cuming A."/>
            <person name="Hasebe M."/>
            <person name="Lucas S."/>
            <person name="Mishler D.B."/>
            <person name="Reski R."/>
            <person name="Grigoriev I."/>
            <person name="Quatrano R.S."/>
            <person name="Boore J.L."/>
        </authorList>
    </citation>
    <scope>NUCLEOTIDE SEQUENCE [LARGE SCALE GENOMIC DNA]</scope>
    <source>
        <strain evidence="9 10">cv. Gransden 2004</strain>
    </source>
</reference>
<comment type="subcellular location">
    <subcellularLocation>
        <location evidence="2">Lipid droplet</location>
    </subcellularLocation>
    <subcellularLocation>
        <location evidence="1">Membrane</location>
        <topology evidence="1">Multi-pass membrane protein</topology>
    </subcellularLocation>
</comment>
<dbReference type="AlphaFoldDB" id="A0A7I4E363"/>
<dbReference type="EnsemblPlants" id="Pp3c6_6400V3.2">
    <property type="protein sequence ID" value="Pp3c6_6400V3.2"/>
    <property type="gene ID" value="Pp3c6_6400"/>
</dbReference>
<evidence type="ECO:0000256" key="7">
    <source>
        <dbReference type="ARBA" id="ARBA00023136"/>
    </source>
</evidence>
<reference evidence="9 10" key="2">
    <citation type="journal article" date="2018" name="Plant J.">
        <title>The Physcomitrella patens chromosome-scale assembly reveals moss genome structure and evolution.</title>
        <authorList>
            <person name="Lang D."/>
            <person name="Ullrich K.K."/>
            <person name="Murat F."/>
            <person name="Fuchs J."/>
            <person name="Jenkins J."/>
            <person name="Haas F.B."/>
            <person name="Piednoel M."/>
            <person name="Gundlach H."/>
            <person name="Van Bel M."/>
            <person name="Meyberg R."/>
            <person name="Vives C."/>
            <person name="Morata J."/>
            <person name="Symeonidi A."/>
            <person name="Hiss M."/>
            <person name="Muchero W."/>
            <person name="Kamisugi Y."/>
            <person name="Saleh O."/>
            <person name="Blanc G."/>
            <person name="Decker E.L."/>
            <person name="van Gessel N."/>
            <person name="Grimwood J."/>
            <person name="Hayes R.D."/>
            <person name="Graham S.W."/>
            <person name="Gunter L.E."/>
            <person name="McDaniel S.F."/>
            <person name="Hoernstein S.N.W."/>
            <person name="Larsson A."/>
            <person name="Li F.W."/>
            <person name="Perroud P.F."/>
            <person name="Phillips J."/>
            <person name="Ranjan P."/>
            <person name="Rokshar D.S."/>
            <person name="Rothfels C.J."/>
            <person name="Schneider L."/>
            <person name="Shu S."/>
            <person name="Stevenson D.W."/>
            <person name="Thummler F."/>
            <person name="Tillich M."/>
            <person name="Villarreal Aguilar J.C."/>
            <person name="Widiez T."/>
            <person name="Wong G.K."/>
            <person name="Wymore A."/>
            <person name="Zhang Y."/>
            <person name="Zimmer A.D."/>
            <person name="Quatrano R.S."/>
            <person name="Mayer K.F.X."/>
            <person name="Goodstein D."/>
            <person name="Casacuberta J.M."/>
            <person name="Vandepoele K."/>
            <person name="Reski R."/>
            <person name="Cuming A.C."/>
            <person name="Tuskan G.A."/>
            <person name="Maumus F."/>
            <person name="Salse J."/>
            <person name="Schmutz J."/>
            <person name="Rensing S.A."/>
        </authorList>
    </citation>
    <scope>NUCLEOTIDE SEQUENCE [LARGE SCALE GENOMIC DNA]</scope>
    <source>
        <strain evidence="9 10">cv. Gransden 2004</strain>
    </source>
</reference>